<comment type="caution">
    <text evidence="3">The sequence shown here is derived from an EMBL/GenBank/DDBJ whole genome shotgun (WGS) entry which is preliminary data.</text>
</comment>
<dbReference type="Pfam" id="PF00931">
    <property type="entry name" value="NB-ARC"/>
    <property type="match status" value="1"/>
</dbReference>
<organism evidence="3 4">
    <name type="scientific">[Myrmecia] bisecta</name>
    <dbReference type="NCBI Taxonomy" id="41462"/>
    <lineage>
        <taxon>Eukaryota</taxon>
        <taxon>Viridiplantae</taxon>
        <taxon>Chlorophyta</taxon>
        <taxon>core chlorophytes</taxon>
        <taxon>Trebouxiophyceae</taxon>
        <taxon>Trebouxiales</taxon>
        <taxon>Trebouxiaceae</taxon>
        <taxon>Myrmecia</taxon>
    </lineage>
</organism>
<evidence type="ECO:0000313" key="4">
    <source>
        <dbReference type="Proteomes" id="UP001489004"/>
    </source>
</evidence>
<dbReference type="InterPro" id="IPR002182">
    <property type="entry name" value="NB-ARC"/>
</dbReference>
<dbReference type="PANTHER" id="PTHR11017">
    <property type="entry name" value="LEUCINE-RICH REPEAT-CONTAINING PROTEIN"/>
    <property type="match status" value="1"/>
</dbReference>
<reference evidence="3 4" key="1">
    <citation type="journal article" date="2024" name="Nat. Commun.">
        <title>Phylogenomics reveals the evolutionary origins of lichenization in chlorophyte algae.</title>
        <authorList>
            <person name="Puginier C."/>
            <person name="Libourel C."/>
            <person name="Otte J."/>
            <person name="Skaloud P."/>
            <person name="Haon M."/>
            <person name="Grisel S."/>
            <person name="Petersen M."/>
            <person name="Berrin J.G."/>
            <person name="Delaux P.M."/>
            <person name="Dal Grande F."/>
            <person name="Keller J."/>
        </authorList>
    </citation>
    <scope>NUCLEOTIDE SEQUENCE [LARGE SCALE GENOMIC DNA]</scope>
    <source>
        <strain evidence="3 4">SAG 2043</strain>
    </source>
</reference>
<dbReference type="Gene3D" id="1.10.8.430">
    <property type="entry name" value="Helical domain of apoptotic protease-activating factors"/>
    <property type="match status" value="1"/>
</dbReference>
<dbReference type="GO" id="GO:0006952">
    <property type="term" value="P:defense response"/>
    <property type="evidence" value="ECO:0007669"/>
    <property type="project" value="InterPro"/>
</dbReference>
<dbReference type="PANTHER" id="PTHR11017:SF385">
    <property type="entry name" value="DISEASE RESISTANCE PROTEIN (TIR-NBS-LRR CLASS)-RELATED"/>
    <property type="match status" value="1"/>
</dbReference>
<keyword evidence="4" id="KW-1185">Reference proteome</keyword>
<dbReference type="GO" id="GO:0005930">
    <property type="term" value="C:axoneme"/>
    <property type="evidence" value="ECO:0007669"/>
    <property type="project" value="UniProtKB-SubCell"/>
</dbReference>
<dbReference type="InterPro" id="IPR027417">
    <property type="entry name" value="P-loop_NTPase"/>
</dbReference>
<dbReference type="EMBL" id="JALJOR010000012">
    <property type="protein sequence ID" value="KAK9807712.1"/>
    <property type="molecule type" value="Genomic_DNA"/>
</dbReference>
<dbReference type="InterPro" id="IPR032675">
    <property type="entry name" value="LRR_dom_sf"/>
</dbReference>
<proteinExistence type="predicted"/>
<evidence type="ECO:0000256" key="1">
    <source>
        <dbReference type="ARBA" id="ARBA00004430"/>
    </source>
</evidence>
<comment type="subcellular location">
    <subcellularLocation>
        <location evidence="1">Cytoplasm</location>
        <location evidence="1">Cytoskeleton</location>
        <location evidence="1">Cilium axoneme</location>
    </subcellularLocation>
</comment>
<protein>
    <recommendedName>
        <fullName evidence="2">NB-ARC domain-containing protein</fullName>
    </recommendedName>
</protein>
<evidence type="ECO:0000313" key="3">
    <source>
        <dbReference type="EMBL" id="KAK9807712.1"/>
    </source>
</evidence>
<accession>A0AAW1PGK7</accession>
<sequence length="545" mass="61057">MGVSVDVQVFNLCQQSRRCNKVVNKATTTISQASQLSMLIASHPPIQDEQVGVNAHVKQLAPPALYFRLVAVVSRLYVVRWQAALQKVSTVTGWWHNPTTESLTDLVNRVTINLEGSLEAKPRDRDGGKIGIQDRVDELLKRWELQTTGGVRLLGLTGMGGVGKTTLATALYDRLKGDFVSAACYVADIRARTSQPKGIQEVQQQMLEKLCNSAGLPYDKVEGKNELLDKLQGRRILLVLDDIGVHDWNLLPPKDDESNFLALSVLRPDSIVIITSREAGLLERAGCTLEPIEFLTPQQSRLLFEQHVGLIKVPAKTVDNVVSKCADLPLTLKVLAGHLKAKQERFWDEATTKLTMAEEFPDQQGRLFERLRISYEDLNDRQKTLFVDISCLLAAGSRFHRRMMRDTDEQIFVYKHLLTVDFHRYPDYIDMHDQLRDLGVSVERGAVLRTRLWGDDAARHIPGLTKESPSATLPGTCLAALRILVCSQVEDLPDLGQLTSLQTLDLSRMCKLEALPESLGKLTSLTLYIFGCRVPKEFLARLKRC</sequence>
<gene>
    <name evidence="3" type="ORF">WJX72_006896</name>
</gene>
<feature type="domain" description="NB-ARC" evidence="2">
    <location>
        <begin position="136"/>
        <end position="309"/>
    </location>
</feature>
<dbReference type="GO" id="GO:0043531">
    <property type="term" value="F:ADP binding"/>
    <property type="evidence" value="ECO:0007669"/>
    <property type="project" value="InterPro"/>
</dbReference>
<dbReference type="Proteomes" id="UP001489004">
    <property type="component" value="Unassembled WGS sequence"/>
</dbReference>
<dbReference type="SUPFAM" id="SSF52047">
    <property type="entry name" value="RNI-like"/>
    <property type="match status" value="1"/>
</dbReference>
<dbReference type="Gene3D" id="3.80.10.10">
    <property type="entry name" value="Ribonuclease Inhibitor"/>
    <property type="match status" value="1"/>
</dbReference>
<dbReference type="InterPro" id="IPR042197">
    <property type="entry name" value="Apaf_helical"/>
</dbReference>
<dbReference type="InterPro" id="IPR044974">
    <property type="entry name" value="Disease_R_plants"/>
</dbReference>
<dbReference type="AlphaFoldDB" id="A0AAW1PGK7"/>
<dbReference type="PRINTS" id="PR00364">
    <property type="entry name" value="DISEASERSIST"/>
</dbReference>
<name>A0AAW1PGK7_9CHLO</name>
<dbReference type="Gene3D" id="3.40.50.300">
    <property type="entry name" value="P-loop containing nucleotide triphosphate hydrolases"/>
    <property type="match status" value="1"/>
</dbReference>
<evidence type="ECO:0000259" key="2">
    <source>
        <dbReference type="Pfam" id="PF00931"/>
    </source>
</evidence>
<dbReference type="SUPFAM" id="SSF52540">
    <property type="entry name" value="P-loop containing nucleoside triphosphate hydrolases"/>
    <property type="match status" value="1"/>
</dbReference>